<gene>
    <name evidence="2" type="ORF">AB5J56_27665</name>
</gene>
<name>A0AB39PGS6_9ACTN</name>
<evidence type="ECO:0000259" key="1">
    <source>
        <dbReference type="Pfam" id="PF21311"/>
    </source>
</evidence>
<sequence length="294" mass="32602">MRVTTRINLATPSDRWLWQKSTLKEPTVLQSFAFDEANKHLYVLQVTATGHAAGDLCLNRLHYDGTRLGHMYLKGFGHGVSIGIQQDAEDGRTWIWTEADAKNGYGQGITRFHFSDGAVRTGAQVNIRHPIAGSINNQPSVCMASERIAVRYRDAANRPRYRVWDLDRFVARDYADPVADFAQTGAHPDAKVPFQGYALYRTCVYQLAGSAYEAKTNPAAEHGNTHVSSIDITTGGLLQRERTEAGHSLVYREPEGLAVRGGSNPQVYFGFASGQLGARRFSIFVKEARTRAEP</sequence>
<organism evidence="2">
    <name type="scientific">Streptomyces sp. R21</name>
    <dbReference type="NCBI Taxonomy" id="3238627"/>
    <lineage>
        <taxon>Bacteria</taxon>
        <taxon>Bacillati</taxon>
        <taxon>Actinomycetota</taxon>
        <taxon>Actinomycetes</taxon>
        <taxon>Kitasatosporales</taxon>
        <taxon>Streptomycetaceae</taxon>
        <taxon>Streptomyces</taxon>
    </lineage>
</organism>
<protein>
    <submittedName>
        <fullName evidence="2">Teichoic acid biosynthesis protein C (Precursor)</fullName>
    </submittedName>
</protein>
<reference evidence="2" key="1">
    <citation type="submission" date="2024-07" db="EMBL/GenBank/DDBJ databases">
        <authorList>
            <person name="Yu S.T."/>
        </authorList>
    </citation>
    <scope>NUCLEOTIDE SEQUENCE</scope>
    <source>
        <strain evidence="2">R21</strain>
    </source>
</reference>
<dbReference type="RefSeq" id="WP_369236087.1">
    <property type="nucleotide sequence ID" value="NZ_CP163435.1"/>
</dbReference>
<evidence type="ECO:0000313" key="2">
    <source>
        <dbReference type="EMBL" id="XDQ28238.1"/>
    </source>
</evidence>
<proteinExistence type="predicted"/>
<dbReference type="EMBL" id="CP163435">
    <property type="protein sequence ID" value="XDQ28238.1"/>
    <property type="molecule type" value="Genomic_DNA"/>
</dbReference>
<dbReference type="Pfam" id="PF21311">
    <property type="entry name" value="Phage_RBD_prop"/>
    <property type="match status" value="1"/>
</dbReference>
<dbReference type="AlphaFoldDB" id="A0AB39PGS6"/>
<accession>A0AB39PGS6</accession>
<feature type="domain" description="P68 RBP/TagC-like beta-propeller" evidence="1">
    <location>
        <begin position="28"/>
        <end position="258"/>
    </location>
</feature>
<dbReference type="InterPro" id="IPR048799">
    <property type="entry name" value="P68_RBP_TagC-like_beta-prop"/>
</dbReference>